<keyword evidence="5" id="KW-1185">Reference proteome</keyword>
<dbReference type="AlphaFoldDB" id="A0A1M5QNY5"/>
<gene>
    <name evidence="4" type="ORF">SAMN05443551_1425</name>
</gene>
<feature type="region of interest" description="Disordered" evidence="1">
    <location>
        <begin position="111"/>
        <end position="142"/>
    </location>
</feature>
<feature type="transmembrane region" description="Helical" evidence="2">
    <location>
        <begin position="14"/>
        <end position="33"/>
    </location>
</feature>
<dbReference type="InterPro" id="IPR058058">
    <property type="entry name" value="CBU_0592-like"/>
</dbReference>
<evidence type="ECO:0000256" key="1">
    <source>
        <dbReference type="SAM" id="MobiDB-lite"/>
    </source>
</evidence>
<evidence type="ECO:0000256" key="2">
    <source>
        <dbReference type="SAM" id="Phobius"/>
    </source>
</evidence>
<keyword evidence="2" id="KW-1133">Transmembrane helix</keyword>
<dbReference type="Pfam" id="PF26604">
    <property type="entry name" value="CBU_0592"/>
    <property type="match status" value="1"/>
</dbReference>
<dbReference type="EMBL" id="FQXC01000002">
    <property type="protein sequence ID" value="SHH15460.1"/>
    <property type="molecule type" value="Genomic_DNA"/>
</dbReference>
<feature type="domain" description="CBU-0592-like" evidence="3">
    <location>
        <begin position="16"/>
        <end position="86"/>
    </location>
</feature>
<reference evidence="4 5" key="1">
    <citation type="submission" date="2016-11" db="EMBL/GenBank/DDBJ databases">
        <authorList>
            <person name="Jaros S."/>
            <person name="Januszkiewicz K."/>
            <person name="Wedrychowicz H."/>
        </authorList>
    </citation>
    <scope>NUCLEOTIDE SEQUENCE [LARGE SCALE GENOMIC DNA]</scope>
    <source>
        <strain evidence="4 5">DSM 29431</strain>
    </source>
</reference>
<protein>
    <recommendedName>
        <fullName evidence="3">CBU-0592-like domain-containing protein</fullName>
    </recommendedName>
</protein>
<evidence type="ECO:0000313" key="4">
    <source>
        <dbReference type="EMBL" id="SHH15460.1"/>
    </source>
</evidence>
<organism evidence="4 5">
    <name type="scientific">Marivita hallyeonensis</name>
    <dbReference type="NCBI Taxonomy" id="996342"/>
    <lineage>
        <taxon>Bacteria</taxon>
        <taxon>Pseudomonadati</taxon>
        <taxon>Pseudomonadota</taxon>
        <taxon>Alphaproteobacteria</taxon>
        <taxon>Rhodobacterales</taxon>
        <taxon>Roseobacteraceae</taxon>
        <taxon>Marivita</taxon>
    </lineage>
</organism>
<evidence type="ECO:0000259" key="3">
    <source>
        <dbReference type="Pfam" id="PF26604"/>
    </source>
</evidence>
<sequence>MSGVLDYMRTYPDLLQASGVLGSIIYVGGFALVQSGRACGNGATYSASKIVAALLVLISLVGAFNLGAFLIQIGFIFFGTWGLFRRSGTLPPQDGVVHARLDGTRLVTQPSANGQIAPASPDDLPAISGSESHQPAPAGGKSARLFLGDAGPAL</sequence>
<dbReference type="STRING" id="996342.SAMN05443551_1425"/>
<keyword evidence="2" id="KW-0472">Membrane</keyword>
<name>A0A1M5QNY5_9RHOB</name>
<keyword evidence="2" id="KW-0812">Transmembrane</keyword>
<evidence type="ECO:0000313" key="5">
    <source>
        <dbReference type="Proteomes" id="UP000184221"/>
    </source>
</evidence>
<dbReference type="Proteomes" id="UP000184221">
    <property type="component" value="Unassembled WGS sequence"/>
</dbReference>
<feature type="transmembrane region" description="Helical" evidence="2">
    <location>
        <begin position="54"/>
        <end position="84"/>
    </location>
</feature>
<dbReference type="NCBIfam" id="NF047864">
    <property type="entry name" value="CBU_0592_membra"/>
    <property type="match status" value="1"/>
</dbReference>
<accession>A0A1M5QNY5</accession>
<proteinExistence type="predicted"/>